<feature type="compositionally biased region" description="Low complexity" evidence="1">
    <location>
        <begin position="525"/>
        <end position="534"/>
    </location>
</feature>
<evidence type="ECO:0000313" key="2">
    <source>
        <dbReference type="EMBL" id="ACS88371.1"/>
    </source>
</evidence>
<feature type="compositionally biased region" description="Pro residues" evidence="1">
    <location>
        <begin position="191"/>
        <end position="202"/>
    </location>
</feature>
<dbReference type="AlphaFoldDB" id="G8XUN1"/>
<feature type="compositionally biased region" description="Acidic residues" evidence="1">
    <location>
        <begin position="535"/>
        <end position="553"/>
    </location>
</feature>
<feature type="compositionally biased region" description="Pro residues" evidence="1">
    <location>
        <begin position="13"/>
        <end position="22"/>
    </location>
</feature>
<feature type="compositionally biased region" description="Polar residues" evidence="1">
    <location>
        <begin position="753"/>
        <end position="778"/>
    </location>
</feature>
<feature type="compositionally biased region" description="Low complexity" evidence="1">
    <location>
        <begin position="134"/>
        <end position="154"/>
    </location>
</feature>
<feature type="region of interest" description="Disordered" evidence="1">
    <location>
        <begin position="1"/>
        <end position="85"/>
    </location>
</feature>
<feature type="region of interest" description="Disordered" evidence="1">
    <location>
        <begin position="494"/>
        <end position="576"/>
    </location>
</feature>
<name>G8XUN1_COILA</name>
<feature type="compositionally biased region" description="Low complexity" evidence="1">
    <location>
        <begin position="779"/>
        <end position="796"/>
    </location>
</feature>
<proteinExistence type="predicted"/>
<feature type="compositionally biased region" description="Basic residues" evidence="1">
    <location>
        <begin position="28"/>
        <end position="40"/>
    </location>
</feature>
<feature type="region of interest" description="Disordered" evidence="1">
    <location>
        <begin position="593"/>
        <end position="612"/>
    </location>
</feature>
<accession>G8XUN1</accession>
<dbReference type="EMBL" id="FJ487449">
    <property type="protein sequence ID" value="ACS88371.1"/>
    <property type="molecule type" value="Genomic_DNA"/>
</dbReference>
<feature type="compositionally biased region" description="Basic and acidic residues" evidence="1">
    <location>
        <begin position="498"/>
        <end position="511"/>
    </location>
</feature>
<feature type="compositionally biased region" description="Polar residues" evidence="1">
    <location>
        <begin position="73"/>
        <end position="85"/>
    </location>
</feature>
<organism evidence="2">
    <name type="scientific">Coix lacryma-jobi</name>
    <name type="common">Job's tears</name>
    <dbReference type="NCBI Taxonomy" id="4505"/>
    <lineage>
        <taxon>Eukaryota</taxon>
        <taxon>Viridiplantae</taxon>
        <taxon>Streptophyta</taxon>
        <taxon>Embryophyta</taxon>
        <taxon>Tracheophyta</taxon>
        <taxon>Spermatophyta</taxon>
        <taxon>Magnoliopsida</taxon>
        <taxon>Liliopsida</taxon>
        <taxon>Poales</taxon>
        <taxon>Poaceae</taxon>
        <taxon>PACMAD clade</taxon>
        <taxon>Panicoideae</taxon>
        <taxon>Andropogonodae</taxon>
        <taxon>Andropogoneae</taxon>
        <taxon>Rottboelliinae</taxon>
        <taxon>Coix</taxon>
    </lineage>
</organism>
<feature type="region of interest" description="Disordered" evidence="1">
    <location>
        <begin position="734"/>
        <end position="866"/>
    </location>
</feature>
<reference evidence="2" key="1">
    <citation type="submission" date="2008-11" db="EMBL/GenBank/DDBJ databases">
        <title>Collinearity and conserved non-coding sequence in tb1 locus of grass species.</title>
        <authorList>
            <person name="Jin W."/>
            <person name="Sun Z."/>
            <person name="Huang B."/>
            <person name="Meng X."/>
            <person name="Wang G."/>
            <person name="Wang F."/>
            <person name="Wang G."/>
            <person name="Mei B."/>
            <person name="Xu Z."/>
            <person name="Song R."/>
        </authorList>
    </citation>
    <scope>NUCLEOTIDE SEQUENCE</scope>
</reference>
<protein>
    <submittedName>
        <fullName evidence="2">Uncharacterized protein</fullName>
    </submittedName>
</protein>
<feature type="compositionally biased region" description="Basic and acidic residues" evidence="1">
    <location>
        <begin position="595"/>
        <end position="610"/>
    </location>
</feature>
<evidence type="ECO:0000256" key="1">
    <source>
        <dbReference type="SAM" id="MobiDB-lite"/>
    </source>
</evidence>
<feature type="region of interest" description="Disordered" evidence="1">
    <location>
        <begin position="134"/>
        <end position="204"/>
    </location>
</feature>
<sequence>MARCKNVGGGPGDDPPPPPPPSGDKGKRPQKLVSKKRKRRDRDSEVALAVARAAERAEQGGSTGGLRIHDSSTEQAGQGSSQQAVTRIRDLLTEQQVQALLQTEGGVVRVRGHEYSLDDPADVLPPDFQFPSEAASALAAASAGGSAPEAQAEGQPEDQPEEQPAQQPLRRSTRTRTQVSPRPEGQRRGGRPPPRPQGPPPVEHLDLRTATARQVQALRLIPYEEWFPAARHPQAAEGFYTVIQEDFYRAYVNSGVHIRPHRVCSLEALVAVAGEPIRPMLSYLPGLADLLGRGGLYIEDWVRQFYASLWISPDHRFLHFAFRGRSYRLYSSRAREYLGLTVYPTRVHTVCYGQTEPPRRPHAGEIPPAETVRACFREPFDEGSSRRPRDLTPTARLVHEVMRRTLLPRTGYREGLTRIQIWLVHHLVSQLEFDIWDVIISEMEDTLAEGFKGHRQLPYAHIICFLLRRIIPGLLPELLQSPTEFPEYDTRQLAGAHPDTRPRGPRQRPEVPETEAQQDETVSQLAEAELAALEAEGEDPDDDFPSDSTDEDYAPLPRMRPQGAHDSEASSSRMAGSDPALLAILSRMEQQQSRLTEEVQRQAEEQRRQAQEQARLAEAQAVAAAQAQERQDALQRQMIQLQTQTLAFMERMAAFQLPQPSQLQLQQSGPSASFFTAPSSTVSPFPQYPQWFTTPQPGQPSGCTPLRSGFTPPQTESILVTPRTLEATFSELTGLPTPPEFQLPVTSAPDPATGTTETIPSSVASFEPPVSQSATLPDSSVPAASTSVTVAVTESVDPPPEPALPAPDTAPESAEQTQTASPPRPVSEGQPALSSSSDEAAYLAQFETLPRTSSPDSSAPIPPTDP</sequence>